<reference evidence="6 7" key="1">
    <citation type="journal article" date="2021" name="BMC Genomics">
        <title>Telomere-to-telomere genome assembly of asparaginase-producing Trichoderma simmonsii.</title>
        <authorList>
            <person name="Chung D."/>
            <person name="Kwon Y.M."/>
            <person name="Yang Y."/>
        </authorList>
    </citation>
    <scope>NUCLEOTIDE SEQUENCE [LARGE SCALE GENOMIC DNA]</scope>
    <source>
        <strain evidence="6 7">GH-Sj1</strain>
    </source>
</reference>
<dbReference type="PANTHER" id="PTHR43585:SF2">
    <property type="entry name" value="ATP-GRASP ENZYME FSQD"/>
    <property type="match status" value="1"/>
</dbReference>
<accession>A0A8G0LJH1</accession>
<dbReference type="GO" id="GO:0005524">
    <property type="term" value="F:ATP binding"/>
    <property type="evidence" value="ECO:0007669"/>
    <property type="project" value="UniProtKB-UniRule"/>
</dbReference>
<proteinExistence type="predicted"/>
<keyword evidence="7" id="KW-1185">Reference proteome</keyword>
<dbReference type="SUPFAM" id="SSF56059">
    <property type="entry name" value="Glutathione synthetase ATP-binding domain-like"/>
    <property type="match status" value="1"/>
</dbReference>
<protein>
    <submittedName>
        <fullName evidence="6">ATP-grasp domain-containing protein</fullName>
    </submittedName>
</protein>
<dbReference type="EMBL" id="CP075868">
    <property type="protein sequence ID" value="QYT03448.1"/>
    <property type="molecule type" value="Genomic_DNA"/>
</dbReference>
<dbReference type="Gene3D" id="3.30.470.20">
    <property type="entry name" value="ATP-grasp fold, B domain"/>
    <property type="match status" value="1"/>
</dbReference>
<dbReference type="PROSITE" id="PS50975">
    <property type="entry name" value="ATP_GRASP"/>
    <property type="match status" value="1"/>
</dbReference>
<dbReference type="GO" id="GO:0046872">
    <property type="term" value="F:metal ion binding"/>
    <property type="evidence" value="ECO:0007669"/>
    <property type="project" value="InterPro"/>
</dbReference>
<dbReference type="InterPro" id="IPR011761">
    <property type="entry name" value="ATP-grasp"/>
</dbReference>
<evidence type="ECO:0000256" key="1">
    <source>
        <dbReference type="ARBA" id="ARBA00022598"/>
    </source>
</evidence>
<evidence type="ECO:0000259" key="5">
    <source>
        <dbReference type="PROSITE" id="PS50975"/>
    </source>
</evidence>
<evidence type="ECO:0000256" key="4">
    <source>
        <dbReference type="PROSITE-ProRule" id="PRU00409"/>
    </source>
</evidence>
<dbReference type="Pfam" id="PF18130">
    <property type="entry name" value="ATPgrasp_N"/>
    <property type="match status" value="1"/>
</dbReference>
<dbReference type="Gene3D" id="3.40.50.20">
    <property type="match status" value="1"/>
</dbReference>
<sequence>MTAKADMGHQLRLTPALVDDSFLSESFSINIPKFKLTVKLLCRWRLSPSVVRDDASESVSPQFYSLDLVLSVTSTHKDDTGNEANEEGDNVIDGTGTSLEAIVHSCLVTKAFDVHEGGIRSEIESLAKVILVPRDGYLCRRDILELRMAHVESIENVIPFSIADKLYSTIQPWKQKNLLPLLQSSPGALIYKQSVSPVTHLEVFDLLEREVHNRLSFEWVLPAQPPALSVAVVGGRPLFDNTTGAYGSEGPFNAARALGISVIVLDRPGHFMEDAEYSHLRDDFIAVDMTSDADLPQKLAEAVRSRKVDGIITFSDEYVIATAKAAKLLNLETEPVESIVAAHYKDETRKILNTDNFQALRLDNAAQLDEASWAGKLESLTYPLVVKPCRGGASRGVKKVQDQSGLRQALLQMEKDGLSKHGILLETYISGPEVDANIALWNGELLFIEITDDFPCTADASDATIADSFGETIMLSPTRLSAQEQELLKTSLHKSLLKLGFRNGIFHVEARVQNSSMRYHDTDDVVDLVASSTTPHGYPEVYLIEVNARPPGLDCAFSTLYTYGVDLCALQLLQCLKDGSRFAAMCKPFLSNTQYWCGNCLIPIHRNNVLVPEGFCKKVLARIPGDAPFVSRAELFRQPGTVVSPPLGVEFLAYFLVFSRTDRRQVLQIYHRLLQTCKDVLDGA</sequence>
<dbReference type="Pfam" id="PF13535">
    <property type="entry name" value="ATP-grasp_4"/>
    <property type="match status" value="1"/>
</dbReference>
<dbReference type="PANTHER" id="PTHR43585">
    <property type="entry name" value="FUMIPYRROLE BIOSYNTHESIS PROTEIN C"/>
    <property type="match status" value="1"/>
</dbReference>
<evidence type="ECO:0000256" key="3">
    <source>
        <dbReference type="ARBA" id="ARBA00022840"/>
    </source>
</evidence>
<name>A0A8G0LJH1_9HYPO</name>
<organism evidence="6 7">
    <name type="scientific">Trichoderma simmonsii</name>
    <dbReference type="NCBI Taxonomy" id="1491479"/>
    <lineage>
        <taxon>Eukaryota</taxon>
        <taxon>Fungi</taxon>
        <taxon>Dikarya</taxon>
        <taxon>Ascomycota</taxon>
        <taxon>Pezizomycotina</taxon>
        <taxon>Sordariomycetes</taxon>
        <taxon>Hypocreomycetidae</taxon>
        <taxon>Hypocreales</taxon>
        <taxon>Hypocreaceae</taxon>
        <taxon>Trichoderma</taxon>
    </lineage>
</organism>
<keyword evidence="1" id="KW-0436">Ligase</keyword>
<evidence type="ECO:0000313" key="6">
    <source>
        <dbReference type="EMBL" id="QYT03448.1"/>
    </source>
</evidence>
<feature type="domain" description="ATP-grasp" evidence="5">
    <location>
        <begin position="349"/>
        <end position="576"/>
    </location>
</feature>
<gene>
    <name evidence="6" type="ORF">H0G86_010406</name>
</gene>
<dbReference type="InterPro" id="IPR041472">
    <property type="entry name" value="BL00235/CARNS1_N"/>
</dbReference>
<dbReference type="GO" id="GO:0016874">
    <property type="term" value="F:ligase activity"/>
    <property type="evidence" value="ECO:0007669"/>
    <property type="project" value="UniProtKB-KW"/>
</dbReference>
<evidence type="ECO:0000256" key="2">
    <source>
        <dbReference type="ARBA" id="ARBA00022741"/>
    </source>
</evidence>
<dbReference type="Proteomes" id="UP000826661">
    <property type="component" value="Chromosome V"/>
</dbReference>
<keyword evidence="2 4" id="KW-0547">Nucleotide-binding</keyword>
<dbReference type="InterPro" id="IPR052032">
    <property type="entry name" value="ATP-dep_AA_Ligase"/>
</dbReference>
<keyword evidence="3 4" id="KW-0067">ATP-binding</keyword>
<evidence type="ECO:0000313" key="7">
    <source>
        <dbReference type="Proteomes" id="UP000826661"/>
    </source>
</evidence>
<dbReference type="AlphaFoldDB" id="A0A8G0LJH1"/>